<evidence type="ECO:0008006" key="3">
    <source>
        <dbReference type="Google" id="ProtNLM"/>
    </source>
</evidence>
<name>A0ABQ1EFG3_9CLOT</name>
<comment type="caution">
    <text evidence="1">The sequence shown here is derived from an EMBL/GenBank/DDBJ whole genome shotgun (WGS) entry which is preliminary data.</text>
</comment>
<reference evidence="1 2" key="1">
    <citation type="journal article" date="2021" name="Int. J. Syst. Evol. Microbiol.">
        <title>Clostridium zeae sp. nov., isolated from corn silage.</title>
        <authorList>
            <person name="Kobayashi H."/>
            <person name="Tanizawa Y."/>
            <person name="Yagura M."/>
            <person name="Sakamoto M."/>
            <person name="Ohkuma M."/>
            <person name="Tohno M."/>
        </authorList>
    </citation>
    <scope>NUCLEOTIDE SEQUENCE [LARGE SCALE GENOMIC DNA]</scope>
    <source>
        <strain evidence="1 2">CSC2</strain>
    </source>
</reference>
<sequence length="60" mass="7002">MKDDIREPININGIASRIILIKIAEKFFKVRPFKAILNFNINNIINIINGINANFDNWFI</sequence>
<dbReference type="EMBL" id="BMBA01000005">
    <property type="protein sequence ID" value="GFZ33474.1"/>
    <property type="molecule type" value="Genomic_DNA"/>
</dbReference>
<dbReference type="Proteomes" id="UP000663802">
    <property type="component" value="Unassembled WGS sequence"/>
</dbReference>
<evidence type="ECO:0000313" key="1">
    <source>
        <dbReference type="EMBL" id="GFZ33474.1"/>
    </source>
</evidence>
<organism evidence="1 2">
    <name type="scientific">Clostridium zeae</name>
    <dbReference type="NCBI Taxonomy" id="2759022"/>
    <lineage>
        <taxon>Bacteria</taxon>
        <taxon>Bacillati</taxon>
        <taxon>Bacillota</taxon>
        <taxon>Clostridia</taxon>
        <taxon>Eubacteriales</taxon>
        <taxon>Clostridiaceae</taxon>
        <taxon>Clostridium</taxon>
    </lineage>
</organism>
<gene>
    <name evidence="1" type="ORF">CSC2_40000</name>
</gene>
<keyword evidence="2" id="KW-1185">Reference proteome</keyword>
<proteinExistence type="predicted"/>
<evidence type="ECO:0000313" key="2">
    <source>
        <dbReference type="Proteomes" id="UP000663802"/>
    </source>
</evidence>
<accession>A0ABQ1EFG3</accession>
<protein>
    <recommendedName>
        <fullName evidence="3">Carrier domain-containing protein</fullName>
    </recommendedName>
</protein>